<dbReference type="GO" id="GO:0005262">
    <property type="term" value="F:calcium channel activity"/>
    <property type="evidence" value="ECO:0007669"/>
    <property type="project" value="TreeGrafter"/>
</dbReference>
<evidence type="ECO:0000313" key="9">
    <source>
        <dbReference type="EMBL" id="KAF9078084.1"/>
    </source>
</evidence>
<gene>
    <name evidence="9" type="ORF">BDP27DRAFT_1207484</name>
</gene>
<feature type="compositionally biased region" description="Basic and acidic residues" evidence="6">
    <location>
        <begin position="692"/>
        <end position="712"/>
    </location>
</feature>
<keyword evidence="4 7" id="KW-1133">Transmembrane helix</keyword>
<feature type="transmembrane region" description="Helical" evidence="7">
    <location>
        <begin position="179"/>
        <end position="202"/>
    </location>
</feature>
<evidence type="ECO:0000313" key="10">
    <source>
        <dbReference type="Proteomes" id="UP000772434"/>
    </source>
</evidence>
<reference evidence="9" key="1">
    <citation type="submission" date="2020-11" db="EMBL/GenBank/DDBJ databases">
        <authorList>
            <consortium name="DOE Joint Genome Institute"/>
            <person name="Ahrendt S."/>
            <person name="Riley R."/>
            <person name="Andreopoulos W."/>
            <person name="Labutti K."/>
            <person name="Pangilinan J."/>
            <person name="Ruiz-Duenas F.J."/>
            <person name="Barrasa J.M."/>
            <person name="Sanchez-Garcia M."/>
            <person name="Camarero S."/>
            <person name="Miyauchi S."/>
            <person name="Serrano A."/>
            <person name="Linde D."/>
            <person name="Babiker R."/>
            <person name="Drula E."/>
            <person name="Ayuso-Fernandez I."/>
            <person name="Pacheco R."/>
            <person name="Padilla G."/>
            <person name="Ferreira P."/>
            <person name="Barriuso J."/>
            <person name="Kellner H."/>
            <person name="Castanera R."/>
            <person name="Alfaro M."/>
            <person name="Ramirez L."/>
            <person name="Pisabarro A.G."/>
            <person name="Kuo A."/>
            <person name="Tritt A."/>
            <person name="Lipzen A."/>
            <person name="He G."/>
            <person name="Yan M."/>
            <person name="Ng V."/>
            <person name="Cullen D."/>
            <person name="Martin F."/>
            <person name="Rosso M.-N."/>
            <person name="Henrissat B."/>
            <person name="Hibbett D."/>
            <person name="Martinez A.T."/>
            <person name="Grigoriev I.V."/>
        </authorList>
    </citation>
    <scope>NUCLEOTIDE SEQUENCE</scope>
    <source>
        <strain evidence="9">AH 40177</strain>
    </source>
</reference>
<organism evidence="9 10">
    <name type="scientific">Rhodocollybia butyracea</name>
    <dbReference type="NCBI Taxonomy" id="206335"/>
    <lineage>
        <taxon>Eukaryota</taxon>
        <taxon>Fungi</taxon>
        <taxon>Dikarya</taxon>
        <taxon>Basidiomycota</taxon>
        <taxon>Agaricomycotina</taxon>
        <taxon>Agaricomycetes</taxon>
        <taxon>Agaricomycetidae</taxon>
        <taxon>Agaricales</taxon>
        <taxon>Marasmiineae</taxon>
        <taxon>Omphalotaceae</taxon>
        <taxon>Rhodocollybia</taxon>
    </lineage>
</organism>
<feature type="domain" description="EF-hand" evidence="8">
    <location>
        <begin position="343"/>
        <end position="378"/>
    </location>
</feature>
<dbReference type="InterPro" id="IPR010920">
    <property type="entry name" value="LSM_dom_sf"/>
</dbReference>
<dbReference type="Gene3D" id="1.10.238.10">
    <property type="entry name" value="EF-hand"/>
    <property type="match status" value="1"/>
</dbReference>
<evidence type="ECO:0000256" key="2">
    <source>
        <dbReference type="ARBA" id="ARBA00022692"/>
    </source>
</evidence>
<comment type="caution">
    <text evidence="9">The sequence shown here is derived from an EMBL/GenBank/DDBJ whole genome shotgun (WGS) entry which is preliminary data.</text>
</comment>
<dbReference type="Gene3D" id="2.30.30.60">
    <property type="match status" value="1"/>
</dbReference>
<feature type="region of interest" description="Disordered" evidence="6">
    <location>
        <begin position="233"/>
        <end position="253"/>
    </location>
</feature>
<evidence type="ECO:0000256" key="3">
    <source>
        <dbReference type="ARBA" id="ARBA00022837"/>
    </source>
</evidence>
<dbReference type="PANTHER" id="PTHR31323">
    <property type="entry name" value="MECHANOSENSITIVE ION CHANNEL PROTEIN MSY2"/>
    <property type="match status" value="1"/>
</dbReference>
<dbReference type="InterPro" id="IPR002048">
    <property type="entry name" value="EF_hand_dom"/>
</dbReference>
<evidence type="ECO:0000256" key="1">
    <source>
        <dbReference type="ARBA" id="ARBA00004370"/>
    </source>
</evidence>
<dbReference type="SUPFAM" id="SSF47473">
    <property type="entry name" value="EF-hand"/>
    <property type="match status" value="1"/>
</dbReference>
<dbReference type="EMBL" id="JADNRY010000002">
    <property type="protein sequence ID" value="KAF9078084.1"/>
    <property type="molecule type" value="Genomic_DNA"/>
</dbReference>
<dbReference type="Pfam" id="PF00924">
    <property type="entry name" value="MS_channel_2nd"/>
    <property type="match status" value="1"/>
</dbReference>
<dbReference type="OrthoDB" id="544685at2759"/>
<evidence type="ECO:0000256" key="4">
    <source>
        <dbReference type="ARBA" id="ARBA00022989"/>
    </source>
</evidence>
<evidence type="ECO:0000259" key="8">
    <source>
        <dbReference type="PROSITE" id="PS50222"/>
    </source>
</evidence>
<dbReference type="Proteomes" id="UP000772434">
    <property type="component" value="Unassembled WGS sequence"/>
</dbReference>
<accession>A0A9P5QAC9</accession>
<evidence type="ECO:0000256" key="6">
    <source>
        <dbReference type="SAM" id="MobiDB-lite"/>
    </source>
</evidence>
<feature type="compositionally biased region" description="Acidic residues" evidence="6">
    <location>
        <begin position="19"/>
        <end position="31"/>
    </location>
</feature>
<dbReference type="GO" id="GO:0005509">
    <property type="term" value="F:calcium ion binding"/>
    <property type="evidence" value="ECO:0007669"/>
    <property type="project" value="InterPro"/>
</dbReference>
<dbReference type="CDD" id="cd00051">
    <property type="entry name" value="EFh"/>
    <property type="match status" value="1"/>
</dbReference>
<dbReference type="InterPro" id="IPR006685">
    <property type="entry name" value="MscS_channel_2nd"/>
</dbReference>
<feature type="transmembrane region" description="Helical" evidence="7">
    <location>
        <begin position="396"/>
        <end position="416"/>
    </location>
</feature>
<keyword evidence="2 7" id="KW-0812">Transmembrane</keyword>
<dbReference type="SUPFAM" id="SSF50182">
    <property type="entry name" value="Sm-like ribonucleoproteins"/>
    <property type="match status" value="1"/>
</dbReference>
<feature type="compositionally biased region" description="Low complexity" evidence="6">
    <location>
        <begin position="659"/>
        <end position="671"/>
    </location>
</feature>
<dbReference type="PROSITE" id="PS50222">
    <property type="entry name" value="EF_HAND_2"/>
    <property type="match status" value="1"/>
</dbReference>
<feature type="transmembrane region" description="Helical" evidence="7">
    <location>
        <begin position="428"/>
        <end position="454"/>
    </location>
</feature>
<feature type="compositionally biased region" description="Polar residues" evidence="6">
    <location>
        <begin position="628"/>
        <end position="649"/>
    </location>
</feature>
<evidence type="ECO:0000256" key="5">
    <source>
        <dbReference type="ARBA" id="ARBA00023136"/>
    </source>
</evidence>
<dbReference type="InterPro" id="IPR011992">
    <property type="entry name" value="EF-hand-dom_pair"/>
</dbReference>
<keyword evidence="5 7" id="KW-0472">Membrane</keyword>
<sequence>MNPTTHDSDTGSTDTATNSEDEFNWDEEDDPSAPHEKTKAKRGRAMYLAFMKLARPIRVFLLGILGAGILITPLLVVELRFKSSPVRPQVRLWSFWMSIIWAAGCVTSLVVDAIPSLVIAVVVLFGGQVERLKIQLELTLAVSGWLKLALDISWAWISLSVLRSVYKPSNKYWTTVNHVMQALFSFGILLLVEKLCLQFIAINFHQKALADRLTENRLGLKALDRLSNAQPSITKKVHGRRGGHKSPGGSLDLNHAVNAHVKEKHHKNSRSAERKRRRKAMASIIVDQVSGVIGQVALKNSRFNQNNEFGSLSSARRLARKLFSALGAKRNFLVVEDFEPYFRTTAEAHEAFHLFDKDGNGDISKREMREAVQRIYRERKDLVTSLKDAGSAVAKLDAVLICLAFIILIFVCLLIFNPSDTIASLVPMATIVVGFSFIFGNSAATLFASLLFIFSTHVFDVGDLVMIDDQYLFVKEFGLFSTVFRRVDGQEIIAPNSLLASSKLVHNIRRSGSMAETTELEVAYDTPLEVVEELRARIIQYANDNNREWSSAGLNIDKMEYMNALYLTVAIEHRQNWQDWGGRWTRRNAFMKHLKAILEELDLKYTMPTQPVLLPSYSQATNNSTLNLNSFRFGNTSSTSLNRQPSSPRRPQIIPQAPVRTRSSSVRSARSVPDEEQLWQQEPMGNAGTFRQNRDFLRAPESRSLRNDESTF</sequence>
<dbReference type="Pfam" id="PF13405">
    <property type="entry name" value="EF-hand_6"/>
    <property type="match status" value="1"/>
</dbReference>
<name>A0A9P5QAC9_9AGAR</name>
<dbReference type="InterPro" id="IPR023408">
    <property type="entry name" value="MscS_beta-dom_sf"/>
</dbReference>
<dbReference type="AlphaFoldDB" id="A0A9P5QAC9"/>
<feature type="transmembrane region" description="Helical" evidence="7">
    <location>
        <begin position="99"/>
        <end position="126"/>
    </location>
</feature>
<dbReference type="SMART" id="SM00054">
    <property type="entry name" value="EFh"/>
    <property type="match status" value="1"/>
</dbReference>
<dbReference type="GO" id="GO:0006874">
    <property type="term" value="P:intracellular calcium ion homeostasis"/>
    <property type="evidence" value="ECO:0007669"/>
    <property type="project" value="TreeGrafter"/>
</dbReference>
<dbReference type="InterPro" id="IPR058650">
    <property type="entry name" value="Msy1/2-like"/>
</dbReference>
<feature type="transmembrane region" description="Helical" evidence="7">
    <location>
        <begin position="59"/>
        <end position="79"/>
    </location>
</feature>
<dbReference type="PROSITE" id="PS00018">
    <property type="entry name" value="EF_HAND_1"/>
    <property type="match status" value="1"/>
</dbReference>
<protein>
    <submittedName>
        <fullName evidence="9">Mechanosensitive ion channel-domain-containing protein</fullName>
    </submittedName>
</protein>
<dbReference type="GO" id="GO:0016020">
    <property type="term" value="C:membrane"/>
    <property type="evidence" value="ECO:0007669"/>
    <property type="project" value="UniProtKB-SubCell"/>
</dbReference>
<feature type="compositionally biased region" description="Basic residues" evidence="6">
    <location>
        <begin position="235"/>
        <end position="244"/>
    </location>
</feature>
<keyword evidence="3" id="KW-0106">Calcium</keyword>
<keyword evidence="10" id="KW-1185">Reference proteome</keyword>
<feature type="region of interest" description="Disordered" evidence="6">
    <location>
        <begin position="1"/>
        <end position="38"/>
    </location>
</feature>
<dbReference type="Pfam" id="PF25886">
    <property type="entry name" value="Msy1"/>
    <property type="match status" value="1"/>
</dbReference>
<dbReference type="InterPro" id="IPR018247">
    <property type="entry name" value="EF_Hand_1_Ca_BS"/>
</dbReference>
<evidence type="ECO:0000256" key="7">
    <source>
        <dbReference type="SAM" id="Phobius"/>
    </source>
</evidence>
<feature type="transmembrane region" description="Helical" evidence="7">
    <location>
        <begin position="138"/>
        <end position="159"/>
    </location>
</feature>
<comment type="subcellular location">
    <subcellularLocation>
        <location evidence="1">Membrane</location>
    </subcellularLocation>
</comment>
<dbReference type="PANTHER" id="PTHR31323:SF11">
    <property type="entry name" value="EF-HAND DOMAIN-CONTAINING PROTEIN"/>
    <property type="match status" value="1"/>
</dbReference>
<feature type="region of interest" description="Disordered" evidence="6">
    <location>
        <begin position="628"/>
        <end position="712"/>
    </location>
</feature>
<proteinExistence type="predicted"/>